<gene>
    <name evidence="1" type="ORF">S01H1_31278</name>
</gene>
<organism evidence="1">
    <name type="scientific">marine sediment metagenome</name>
    <dbReference type="NCBI Taxonomy" id="412755"/>
    <lineage>
        <taxon>unclassified sequences</taxon>
        <taxon>metagenomes</taxon>
        <taxon>ecological metagenomes</taxon>
    </lineage>
</organism>
<protein>
    <recommendedName>
        <fullName evidence="2">Methyltransferase type 11 domain-containing protein</fullName>
    </recommendedName>
</protein>
<evidence type="ECO:0000313" key="1">
    <source>
        <dbReference type="EMBL" id="GAF89202.1"/>
    </source>
</evidence>
<dbReference type="EMBL" id="BARS01019287">
    <property type="protein sequence ID" value="GAF89202.1"/>
    <property type="molecule type" value="Genomic_DNA"/>
</dbReference>
<sequence>MDIDQEALEHGQRLRPNERFVTPDALKAMQLQFDLIILSHVLEHVDSCEDVLGLLEPLLAPNGKLIIIVPQERIRGDVAPHHFIFYSAKHRRFVNPHVRIIRRKALQNMLKKYGLKIDEHVYINFLPPLVSRAYFWPYAFSPIAVCSRA</sequence>
<proteinExistence type="predicted"/>
<evidence type="ECO:0008006" key="2">
    <source>
        <dbReference type="Google" id="ProtNLM"/>
    </source>
</evidence>
<dbReference type="SUPFAM" id="SSF53335">
    <property type="entry name" value="S-adenosyl-L-methionine-dependent methyltransferases"/>
    <property type="match status" value="1"/>
</dbReference>
<dbReference type="Gene3D" id="3.40.50.150">
    <property type="entry name" value="Vaccinia Virus protein VP39"/>
    <property type="match status" value="1"/>
</dbReference>
<reference evidence="1" key="1">
    <citation type="journal article" date="2014" name="Front. Microbiol.">
        <title>High frequency of phylogenetically diverse reductive dehalogenase-homologous genes in deep subseafloor sedimentary metagenomes.</title>
        <authorList>
            <person name="Kawai M."/>
            <person name="Futagami T."/>
            <person name="Toyoda A."/>
            <person name="Takaki Y."/>
            <person name="Nishi S."/>
            <person name="Hori S."/>
            <person name="Arai W."/>
            <person name="Tsubouchi T."/>
            <person name="Morono Y."/>
            <person name="Uchiyama I."/>
            <person name="Ito T."/>
            <person name="Fujiyama A."/>
            <person name="Inagaki F."/>
            <person name="Takami H."/>
        </authorList>
    </citation>
    <scope>NUCLEOTIDE SEQUENCE</scope>
    <source>
        <strain evidence="1">Expedition CK06-06</strain>
    </source>
</reference>
<dbReference type="Pfam" id="PF13489">
    <property type="entry name" value="Methyltransf_23"/>
    <property type="match status" value="1"/>
</dbReference>
<dbReference type="CDD" id="cd02440">
    <property type="entry name" value="AdoMet_MTases"/>
    <property type="match status" value="1"/>
</dbReference>
<accession>X0TM38</accession>
<dbReference type="AlphaFoldDB" id="X0TM38"/>
<name>X0TM38_9ZZZZ</name>
<comment type="caution">
    <text evidence="1">The sequence shown here is derived from an EMBL/GenBank/DDBJ whole genome shotgun (WGS) entry which is preliminary data.</text>
</comment>
<dbReference type="InterPro" id="IPR029063">
    <property type="entry name" value="SAM-dependent_MTases_sf"/>
</dbReference>